<feature type="region of interest" description="Disordered" evidence="1">
    <location>
        <begin position="349"/>
        <end position="380"/>
    </location>
</feature>
<evidence type="ECO:0000313" key="3">
    <source>
        <dbReference type="Proteomes" id="UP001359485"/>
    </source>
</evidence>
<evidence type="ECO:0000313" key="2">
    <source>
        <dbReference type="EMBL" id="KAK6640836.1"/>
    </source>
</evidence>
<dbReference type="EMBL" id="JAWJWF010000001">
    <property type="protein sequence ID" value="KAK6640836.1"/>
    <property type="molecule type" value="Genomic_DNA"/>
</dbReference>
<organism evidence="2 3">
    <name type="scientific">Polyplax serrata</name>
    <name type="common">Common mouse louse</name>
    <dbReference type="NCBI Taxonomy" id="468196"/>
    <lineage>
        <taxon>Eukaryota</taxon>
        <taxon>Metazoa</taxon>
        <taxon>Ecdysozoa</taxon>
        <taxon>Arthropoda</taxon>
        <taxon>Hexapoda</taxon>
        <taxon>Insecta</taxon>
        <taxon>Pterygota</taxon>
        <taxon>Neoptera</taxon>
        <taxon>Paraneoptera</taxon>
        <taxon>Psocodea</taxon>
        <taxon>Troctomorpha</taxon>
        <taxon>Phthiraptera</taxon>
        <taxon>Anoplura</taxon>
        <taxon>Polyplacidae</taxon>
        <taxon>Polyplax</taxon>
    </lineage>
</organism>
<name>A0ABR1BFD6_POLSC</name>
<feature type="compositionally biased region" description="Polar residues" evidence="1">
    <location>
        <begin position="349"/>
        <end position="364"/>
    </location>
</feature>
<protein>
    <submittedName>
        <fullName evidence="2">Uncharacterized protein</fullName>
    </submittedName>
</protein>
<gene>
    <name evidence="2" type="ORF">RUM44_012533</name>
</gene>
<dbReference type="Proteomes" id="UP001359485">
    <property type="component" value="Unassembled WGS sequence"/>
</dbReference>
<feature type="region of interest" description="Disordered" evidence="1">
    <location>
        <begin position="131"/>
        <end position="222"/>
    </location>
</feature>
<feature type="region of interest" description="Disordered" evidence="1">
    <location>
        <begin position="393"/>
        <end position="412"/>
    </location>
</feature>
<feature type="compositionally biased region" description="Basic and acidic residues" evidence="1">
    <location>
        <begin position="278"/>
        <end position="289"/>
    </location>
</feature>
<sequence>MAGINTRKNPPSWSNDSDGEPVAKIARFNNWKDTEKEGGGRGETEAVQDTDFTMEIASSEVNGCSDRMMYPGAREESILVSEDSSYMNPLGAKSRKFNGFSGAKHEEESKSNLTVPLPKVSGHAVQQVVNGTAEANLNHSDEIARTPNTGTFHWRDYDTDSDLENAKMSEWGSNDGRSEKDGDTASSEDGWTYVAATQDEESEPGDQIGNGDNSAKKVSSREMKYFSAKSIPKSGSITTLSNREPISSIDTRLVDRADEMFRYHHKSYTGKQTTMKLPAKEGGEEKPLDSCDASGEYTEDSDERESHSSEDNEGSIATCKRSGSADGILDDTPIAKGLNESLLRNQRSTIRNRPWSMSNVSQLRNMRGSSLRTRSSRSESALNQMLGQLDKSQKNNRVPSMEDGTWGSCGSARKRRTKIRKRLFKRSNSGSDGVTQSGACTETDEESIGVGTPAFCLGPTAGIVTIAPGEREIQAYWDDYQEKYPSEAYSEEPADSETAKELLEFGEDYGKYLGNKSDCSSKWSRPPRKNRHNRQRIDSTSDFNEVKRFLRQSKDQLGLVEMKLKESSNGYSCATELNGQELIPNSFLDEIIETCKRNVNSLTTLLNEVNDEMHVQREKNYIQSKFSH</sequence>
<feature type="region of interest" description="Disordered" evidence="1">
    <location>
        <begin position="268"/>
        <end position="332"/>
    </location>
</feature>
<evidence type="ECO:0000256" key="1">
    <source>
        <dbReference type="SAM" id="MobiDB-lite"/>
    </source>
</evidence>
<feature type="region of interest" description="Disordered" evidence="1">
    <location>
        <begin position="98"/>
        <end position="119"/>
    </location>
</feature>
<accession>A0ABR1BFD6</accession>
<feature type="compositionally biased region" description="Basic and acidic residues" evidence="1">
    <location>
        <begin position="30"/>
        <end position="44"/>
    </location>
</feature>
<feature type="compositionally biased region" description="Polar residues" evidence="1">
    <location>
        <begin position="1"/>
        <end position="16"/>
    </location>
</feature>
<keyword evidence="3" id="KW-1185">Reference proteome</keyword>
<feature type="region of interest" description="Disordered" evidence="1">
    <location>
        <begin position="1"/>
        <end position="49"/>
    </location>
</feature>
<comment type="caution">
    <text evidence="2">The sequence shown here is derived from an EMBL/GenBank/DDBJ whole genome shotgun (WGS) entry which is preliminary data.</text>
</comment>
<reference evidence="2 3" key="1">
    <citation type="submission" date="2023-09" db="EMBL/GenBank/DDBJ databases">
        <title>Genomes of two closely related lineages of the louse Polyplax serrata with different host specificities.</title>
        <authorList>
            <person name="Martinu J."/>
            <person name="Tarabai H."/>
            <person name="Stefka J."/>
            <person name="Hypsa V."/>
        </authorList>
    </citation>
    <scope>NUCLEOTIDE SEQUENCE [LARGE SCALE GENOMIC DNA]</scope>
    <source>
        <strain evidence="2">98ZLc_SE</strain>
    </source>
</reference>
<proteinExistence type="predicted"/>